<dbReference type="GO" id="GO:0003988">
    <property type="term" value="F:acetyl-CoA C-acyltransferase activity"/>
    <property type="evidence" value="ECO:0007669"/>
    <property type="project" value="UniProtKB-ARBA"/>
</dbReference>
<evidence type="ECO:0000259" key="1">
    <source>
        <dbReference type="Pfam" id="PF00108"/>
    </source>
</evidence>
<dbReference type="CDD" id="cd00829">
    <property type="entry name" value="SCP-x_thiolase"/>
    <property type="match status" value="1"/>
</dbReference>
<dbReference type="InterPro" id="IPR002155">
    <property type="entry name" value="Thiolase"/>
</dbReference>
<reference evidence="3 4" key="1">
    <citation type="submission" date="2017-11" db="EMBL/GenBank/DDBJ databases">
        <title>Draft genome sequence of Rhizobiales bacterium SY3-13.</title>
        <authorList>
            <person name="Sun C."/>
        </authorList>
    </citation>
    <scope>NUCLEOTIDE SEQUENCE [LARGE SCALE GENOMIC DNA]</scope>
    <source>
        <strain evidence="3 4">SY3-13</strain>
    </source>
</reference>
<dbReference type="EMBL" id="PHIG01000032">
    <property type="protein sequence ID" value="PJK29600.1"/>
    <property type="molecule type" value="Genomic_DNA"/>
</dbReference>
<dbReference type="AlphaFoldDB" id="A0A2M9G1K6"/>
<dbReference type="Pfam" id="PF22691">
    <property type="entry name" value="Thiolase_C_1"/>
    <property type="match status" value="1"/>
</dbReference>
<dbReference type="PIRSF" id="PIRSF000429">
    <property type="entry name" value="Ac-CoA_Ac_transf"/>
    <property type="match status" value="1"/>
</dbReference>
<feature type="domain" description="Thiolase N-terminal" evidence="1">
    <location>
        <begin position="4"/>
        <end position="212"/>
    </location>
</feature>
<evidence type="ECO:0000313" key="3">
    <source>
        <dbReference type="EMBL" id="PJK29600.1"/>
    </source>
</evidence>
<dbReference type="SUPFAM" id="SSF53901">
    <property type="entry name" value="Thiolase-like"/>
    <property type="match status" value="2"/>
</dbReference>
<dbReference type="InterPro" id="IPR016039">
    <property type="entry name" value="Thiolase-like"/>
</dbReference>
<dbReference type="InterPro" id="IPR020616">
    <property type="entry name" value="Thiolase_N"/>
</dbReference>
<proteinExistence type="predicted"/>
<feature type="domain" description="Thiolase C-terminal" evidence="2">
    <location>
        <begin position="280"/>
        <end position="399"/>
    </location>
</feature>
<dbReference type="InterPro" id="IPR055140">
    <property type="entry name" value="Thiolase_C_2"/>
</dbReference>
<gene>
    <name evidence="3" type="ORF">CVT23_11125</name>
</gene>
<name>A0A2M9G1K6_9PROT</name>
<evidence type="ECO:0000259" key="2">
    <source>
        <dbReference type="Pfam" id="PF22691"/>
    </source>
</evidence>
<accession>A0A2M9G1K6</accession>
<dbReference type="Proteomes" id="UP000229498">
    <property type="component" value="Unassembled WGS sequence"/>
</dbReference>
<dbReference type="Pfam" id="PF00108">
    <property type="entry name" value="Thiolase_N"/>
    <property type="match status" value="1"/>
</dbReference>
<dbReference type="Gene3D" id="3.40.47.10">
    <property type="match status" value="1"/>
</dbReference>
<organism evidence="3 4">
    <name type="scientific">Minwuia thermotolerans</name>
    <dbReference type="NCBI Taxonomy" id="2056226"/>
    <lineage>
        <taxon>Bacteria</taxon>
        <taxon>Pseudomonadati</taxon>
        <taxon>Pseudomonadota</taxon>
        <taxon>Alphaproteobacteria</taxon>
        <taxon>Minwuiales</taxon>
        <taxon>Minwuiaceae</taxon>
        <taxon>Minwuia</taxon>
    </lineage>
</organism>
<evidence type="ECO:0000313" key="4">
    <source>
        <dbReference type="Proteomes" id="UP000229498"/>
    </source>
</evidence>
<dbReference type="PANTHER" id="PTHR42870:SF1">
    <property type="entry name" value="NON-SPECIFIC LIPID-TRANSFER PROTEIN-LIKE 2"/>
    <property type="match status" value="1"/>
</dbReference>
<sequence>MTEVYVVGIGMTPFGRFLEKSVKQLTREAVDEALADGGLGVGDVEAAWFSNTTQGVLEGQYLVPGEIALREMGFQGIPMANVENACASASTAFNAAYTAIRAGTCGIALAVGADKMYHEDKARSFEIFDGAIDVHDRAATFERLNALGAGVETPADAVLPNSQRSPFMDVYASWAKFHMKTFGTTQAQLAHVAAKNHFHSTLNPKSQYRNDISVEEVMAARIVSWPLTLPMCSPISDGAAAAILVSGDLLDRFEKARAVRVAASVMGTGVDREPDDYRRHITHLAAKRAYDMAGFGPDAIDVAEVHDATAMGELQQVENLGLCEFGDGGRAAEAGETRLGGRVPVNPSGGLESKGHPIGATGLGQIYELVGQLRGEAGGRQVEGARHAIAENGGGVYRFEEATCAITVLAGPGN</sequence>
<protein>
    <submittedName>
        <fullName evidence="3">Thiolase</fullName>
    </submittedName>
</protein>
<dbReference type="PANTHER" id="PTHR42870">
    <property type="entry name" value="ACETYL-COA C-ACETYLTRANSFERASE"/>
    <property type="match status" value="1"/>
</dbReference>
<dbReference type="RefSeq" id="WP_109793625.1">
    <property type="nucleotide sequence ID" value="NZ_PHIG01000032.1"/>
</dbReference>
<comment type="caution">
    <text evidence="3">The sequence shown here is derived from an EMBL/GenBank/DDBJ whole genome shotgun (WGS) entry which is preliminary data.</text>
</comment>
<dbReference type="OrthoDB" id="9790314at2"/>
<keyword evidence="4" id="KW-1185">Reference proteome</keyword>